<evidence type="ECO:0000313" key="2">
    <source>
        <dbReference type="EMBL" id="KKN87422.1"/>
    </source>
</evidence>
<organism evidence="2">
    <name type="scientific">marine sediment metagenome</name>
    <dbReference type="NCBI Taxonomy" id="412755"/>
    <lineage>
        <taxon>unclassified sequences</taxon>
        <taxon>metagenomes</taxon>
        <taxon>ecological metagenomes</taxon>
    </lineage>
</organism>
<dbReference type="InterPro" id="IPR002909">
    <property type="entry name" value="IPT_dom"/>
</dbReference>
<sequence>MVPSIYTITPETSLASGRAVATLTGWGYKIPDDPPDGYLGDDVTPTVAVLVNGRAADAVAVLSDTEIQFLVPEYLGPPATMDTAVDVVVKNLDDDGDPIALEEATLEGGFTYKHPDLTAPSNIEWITRCFLRMLRRNIVDNVGISASPDYSDAAATQVTFVSGLPAVTLAGPDVIENKVLRDNETRVEDDGLTGKTRKNAPYTADVLYDIMLIGRDKIESQNLMEAAVRYFQRRPIFVFQAGPSDPTEIECQLFVEGTWAPADNEQDQTYTYSNKIRLQGIWIDDSSGLAAAGLPAPDQFFTDTYETEELSTEDIG</sequence>
<protein>
    <recommendedName>
        <fullName evidence="1">IPT/TIG domain-containing protein</fullName>
    </recommendedName>
</protein>
<dbReference type="Pfam" id="PF01833">
    <property type="entry name" value="TIG"/>
    <property type="match status" value="1"/>
</dbReference>
<evidence type="ECO:0000259" key="1">
    <source>
        <dbReference type="Pfam" id="PF01833"/>
    </source>
</evidence>
<accession>A0A0F9UJ91</accession>
<dbReference type="EMBL" id="LAZR01000138">
    <property type="protein sequence ID" value="KKN87422.1"/>
    <property type="molecule type" value="Genomic_DNA"/>
</dbReference>
<dbReference type="InterPro" id="IPR013783">
    <property type="entry name" value="Ig-like_fold"/>
</dbReference>
<gene>
    <name evidence="2" type="ORF">LCGC14_0258770</name>
</gene>
<dbReference type="AlphaFoldDB" id="A0A0F9UJ91"/>
<name>A0A0F9UJ91_9ZZZZ</name>
<dbReference type="Gene3D" id="2.60.40.10">
    <property type="entry name" value="Immunoglobulins"/>
    <property type="match status" value="1"/>
</dbReference>
<reference evidence="2" key="1">
    <citation type="journal article" date="2015" name="Nature">
        <title>Complex archaea that bridge the gap between prokaryotes and eukaryotes.</title>
        <authorList>
            <person name="Spang A."/>
            <person name="Saw J.H."/>
            <person name="Jorgensen S.L."/>
            <person name="Zaremba-Niedzwiedzka K."/>
            <person name="Martijn J."/>
            <person name="Lind A.E."/>
            <person name="van Eijk R."/>
            <person name="Schleper C."/>
            <person name="Guy L."/>
            <person name="Ettema T.J."/>
        </authorList>
    </citation>
    <scope>NUCLEOTIDE SEQUENCE</scope>
</reference>
<comment type="caution">
    <text evidence="2">The sequence shown here is derived from an EMBL/GenBank/DDBJ whole genome shotgun (WGS) entry which is preliminary data.</text>
</comment>
<dbReference type="CDD" id="cd00102">
    <property type="entry name" value="IPT"/>
    <property type="match status" value="1"/>
</dbReference>
<proteinExistence type="predicted"/>
<feature type="domain" description="IPT/TIG" evidence="1">
    <location>
        <begin position="3"/>
        <end position="91"/>
    </location>
</feature>